<organism evidence="3 4">
    <name type="scientific">Candidatus Roizmanbacteria bacterium RIFCSPHIGHO2_02_FULL_38_11</name>
    <dbReference type="NCBI Taxonomy" id="1802039"/>
    <lineage>
        <taxon>Bacteria</taxon>
        <taxon>Candidatus Roizmaniibacteriota</taxon>
    </lineage>
</organism>
<dbReference type="Proteomes" id="UP000177913">
    <property type="component" value="Unassembled WGS sequence"/>
</dbReference>
<dbReference type="Gene3D" id="3.40.50.2000">
    <property type="entry name" value="Glycogen Phosphorylase B"/>
    <property type="match status" value="1"/>
</dbReference>
<dbReference type="GO" id="GO:0016757">
    <property type="term" value="F:glycosyltransferase activity"/>
    <property type="evidence" value="ECO:0007669"/>
    <property type="project" value="InterPro"/>
</dbReference>
<evidence type="ECO:0000313" key="4">
    <source>
        <dbReference type="Proteomes" id="UP000177913"/>
    </source>
</evidence>
<dbReference type="PANTHER" id="PTHR46401:SF2">
    <property type="entry name" value="GLYCOSYLTRANSFERASE WBBK-RELATED"/>
    <property type="match status" value="1"/>
</dbReference>
<dbReference type="Pfam" id="PF00534">
    <property type="entry name" value="Glycos_transf_1"/>
    <property type="match status" value="1"/>
</dbReference>
<proteinExistence type="predicted"/>
<dbReference type="AlphaFoldDB" id="A0A1F7H101"/>
<comment type="caution">
    <text evidence="3">The sequence shown here is derived from an EMBL/GenBank/DDBJ whole genome shotgun (WGS) entry which is preliminary data.</text>
</comment>
<feature type="domain" description="Glycosyl transferase family 1" evidence="2">
    <location>
        <begin position="25"/>
        <end position="170"/>
    </location>
</feature>
<dbReference type="SUPFAM" id="SSF53756">
    <property type="entry name" value="UDP-Glycosyltransferase/glycogen phosphorylase"/>
    <property type="match status" value="1"/>
</dbReference>
<keyword evidence="1" id="KW-0808">Transferase</keyword>
<protein>
    <recommendedName>
        <fullName evidence="2">Glycosyl transferase family 1 domain-containing protein</fullName>
    </recommendedName>
</protein>
<dbReference type="InterPro" id="IPR001296">
    <property type="entry name" value="Glyco_trans_1"/>
</dbReference>
<accession>A0A1F7H101</accession>
<evidence type="ECO:0000313" key="3">
    <source>
        <dbReference type="EMBL" id="OGK25080.1"/>
    </source>
</evidence>
<evidence type="ECO:0000259" key="2">
    <source>
        <dbReference type="Pfam" id="PF00534"/>
    </source>
</evidence>
<evidence type="ECO:0000256" key="1">
    <source>
        <dbReference type="ARBA" id="ARBA00022679"/>
    </source>
</evidence>
<sequence length="204" mass="23648">MKLEVGGWKLDENIKKSAILKRLTSNSKPLFIYVGNFYPHKNVENLIKAFAKVSRNAQLILIGPDDYFSKRLTQLINQLSQGKRIVFYHNPSKTELIYFYKNASALIHPSLSEGFGLPIIEAAYFNLPIIASDIEVFRELLGRNYISFNSLSIDDITKKINQFLSQRKKVDYANLLKKFSFEKMARQVYNLYQQMLVKPTGDRR</sequence>
<name>A0A1F7H101_9BACT</name>
<dbReference type="PANTHER" id="PTHR46401">
    <property type="entry name" value="GLYCOSYLTRANSFERASE WBBK-RELATED"/>
    <property type="match status" value="1"/>
</dbReference>
<reference evidence="3 4" key="1">
    <citation type="journal article" date="2016" name="Nat. Commun.">
        <title>Thousands of microbial genomes shed light on interconnected biogeochemical processes in an aquifer system.</title>
        <authorList>
            <person name="Anantharaman K."/>
            <person name="Brown C.T."/>
            <person name="Hug L.A."/>
            <person name="Sharon I."/>
            <person name="Castelle C.J."/>
            <person name="Probst A.J."/>
            <person name="Thomas B.C."/>
            <person name="Singh A."/>
            <person name="Wilkins M.J."/>
            <person name="Karaoz U."/>
            <person name="Brodie E.L."/>
            <person name="Williams K.H."/>
            <person name="Hubbard S.S."/>
            <person name="Banfield J.F."/>
        </authorList>
    </citation>
    <scope>NUCLEOTIDE SEQUENCE [LARGE SCALE GENOMIC DNA]</scope>
</reference>
<gene>
    <name evidence="3" type="ORF">A3C25_03430</name>
</gene>
<dbReference type="EMBL" id="MFZO01000019">
    <property type="protein sequence ID" value="OGK25080.1"/>
    <property type="molecule type" value="Genomic_DNA"/>
</dbReference>